<protein>
    <recommendedName>
        <fullName evidence="4">Core-binding (CB) domain-containing protein</fullName>
    </recommendedName>
</protein>
<dbReference type="SUPFAM" id="SSF56349">
    <property type="entry name" value="DNA breaking-rejoining enzymes"/>
    <property type="match status" value="1"/>
</dbReference>
<dbReference type="STRING" id="1685382.AVJ23_20605"/>
<reference evidence="2 3" key="1">
    <citation type="submission" date="2015-12" db="EMBL/GenBank/DDBJ databases">
        <authorList>
            <person name="Shamseldin A."/>
            <person name="Moawad H."/>
            <person name="Abd El-Rahim W.M."/>
            <person name="Sadowsky M.J."/>
        </authorList>
    </citation>
    <scope>NUCLEOTIDE SEQUENCE [LARGE SCALE GENOMIC DNA]</scope>
    <source>
        <strain evidence="2 3">SJ5A-1</strain>
    </source>
</reference>
<name>A0A0W7WE81_9RHOB</name>
<dbReference type="Gene3D" id="1.10.150.130">
    <property type="match status" value="1"/>
</dbReference>
<dbReference type="Proteomes" id="UP000054396">
    <property type="component" value="Unassembled WGS sequence"/>
</dbReference>
<gene>
    <name evidence="2" type="ORF">AVJ23_20605</name>
</gene>
<accession>A0A0W7WE81</accession>
<evidence type="ECO:0000313" key="2">
    <source>
        <dbReference type="EMBL" id="KUF08808.1"/>
    </source>
</evidence>
<dbReference type="InterPro" id="IPR010998">
    <property type="entry name" value="Integrase_recombinase_N"/>
</dbReference>
<keyword evidence="3" id="KW-1185">Reference proteome</keyword>
<sequence length="282" mass="32021">MKKVEAGEVASDPIAALYASLDFLSLKEARALDQSSREARLAALQRELAAGETHQVEHEIDAFLSYNNLSADRGTAERAAFATHMMRAEIEALRRTLERDRGEYTGQPSDPVVSKPPAEAATKPVNLTLLWQDYRRSRVQAGFLKDGGKRQEPVIRNLRTFLRHEDARQVTKKDLIAWRDHLMNVERLSPKTVSDIYLPTVRSVFAWAYENERLPENVAEKVRQPKPRQVASREKGYTDEEAIALLRASRSHVPKPNQFGYVRETPHMTAAKQWAPILSVVR</sequence>
<dbReference type="AlphaFoldDB" id="A0A0W7WE81"/>
<dbReference type="GO" id="GO:0003677">
    <property type="term" value="F:DNA binding"/>
    <property type="evidence" value="ECO:0007669"/>
    <property type="project" value="UniProtKB-KW"/>
</dbReference>
<dbReference type="InterPro" id="IPR011010">
    <property type="entry name" value="DNA_brk_join_enz"/>
</dbReference>
<dbReference type="EMBL" id="LPXO01000022">
    <property type="protein sequence ID" value="KUF08808.1"/>
    <property type="molecule type" value="Genomic_DNA"/>
</dbReference>
<evidence type="ECO:0000313" key="3">
    <source>
        <dbReference type="Proteomes" id="UP000054396"/>
    </source>
</evidence>
<proteinExistence type="predicted"/>
<evidence type="ECO:0000256" key="1">
    <source>
        <dbReference type="ARBA" id="ARBA00023125"/>
    </source>
</evidence>
<organism evidence="2 3">
    <name type="scientific">Pseudoponticoccus marisrubri</name>
    <dbReference type="NCBI Taxonomy" id="1685382"/>
    <lineage>
        <taxon>Bacteria</taxon>
        <taxon>Pseudomonadati</taxon>
        <taxon>Pseudomonadota</taxon>
        <taxon>Alphaproteobacteria</taxon>
        <taxon>Rhodobacterales</taxon>
        <taxon>Roseobacteraceae</taxon>
        <taxon>Pseudoponticoccus</taxon>
    </lineage>
</organism>
<comment type="caution">
    <text evidence="2">The sequence shown here is derived from an EMBL/GenBank/DDBJ whole genome shotgun (WGS) entry which is preliminary data.</text>
</comment>
<keyword evidence="1" id="KW-0238">DNA-binding</keyword>
<evidence type="ECO:0008006" key="4">
    <source>
        <dbReference type="Google" id="ProtNLM"/>
    </source>
</evidence>